<dbReference type="PIRSF" id="PIRSF030771">
    <property type="entry name" value="UCP030771"/>
    <property type="match status" value="1"/>
</dbReference>
<evidence type="ECO:0000313" key="1">
    <source>
        <dbReference type="EMBL" id="TKA90393.1"/>
    </source>
</evidence>
<dbReference type="RefSeq" id="WP_136869945.1">
    <property type="nucleotide sequence ID" value="NZ_SWAV01000005.1"/>
</dbReference>
<name>A0A4U0YN21_9GAMM</name>
<sequence>MAKNYIQDGSVLTLTAPAGGVKSGGIYAIGDLVVVAVANAAAGAEFAASTDGVWRLPATDGLTAGASVGVLEGTLVAVSTEGAEYAGKLVNDAAGGFADLLLSN</sequence>
<dbReference type="EMBL" id="SWAV01000005">
    <property type="protein sequence ID" value="TKA90393.1"/>
    <property type="molecule type" value="Genomic_DNA"/>
</dbReference>
<protein>
    <submittedName>
        <fullName evidence="1">DUF2190 family protein</fullName>
    </submittedName>
</protein>
<dbReference type="InterPro" id="IPR011231">
    <property type="entry name" value="Phage_VT1-Sakai_H0018"/>
</dbReference>
<gene>
    <name evidence="1" type="ORF">FA869_14860</name>
</gene>
<evidence type="ECO:0000313" key="2">
    <source>
        <dbReference type="Proteomes" id="UP000305198"/>
    </source>
</evidence>
<comment type="caution">
    <text evidence="1">The sequence shown here is derived from an EMBL/GenBank/DDBJ whole genome shotgun (WGS) entry which is preliminary data.</text>
</comment>
<dbReference type="AlphaFoldDB" id="A0A4U0YN21"/>
<dbReference type="Proteomes" id="UP000305198">
    <property type="component" value="Unassembled WGS sequence"/>
</dbReference>
<accession>A0A4U0YN21</accession>
<reference evidence="1 2" key="1">
    <citation type="submission" date="2019-04" db="EMBL/GenBank/DDBJ databases">
        <title>Crypto-aerobic microbial life in anoxic (sulfidic) marine sediments.</title>
        <authorList>
            <person name="Bhattacharya S."/>
            <person name="Roy C."/>
            <person name="Mondal N."/>
            <person name="Sarkar J."/>
            <person name="Mandal S."/>
            <person name="Rameez M.J."/>
            <person name="Ghosh W."/>
        </authorList>
    </citation>
    <scope>NUCLEOTIDE SEQUENCE [LARGE SCALE GENOMIC DNA]</scope>
    <source>
        <strain evidence="1 2">SBBB</strain>
    </source>
</reference>
<organism evidence="1 2">
    <name type="scientific">Halopseudomonas bauzanensis</name>
    <dbReference type="NCBI Taxonomy" id="653930"/>
    <lineage>
        <taxon>Bacteria</taxon>
        <taxon>Pseudomonadati</taxon>
        <taxon>Pseudomonadota</taxon>
        <taxon>Gammaproteobacteria</taxon>
        <taxon>Pseudomonadales</taxon>
        <taxon>Pseudomonadaceae</taxon>
        <taxon>Halopseudomonas</taxon>
    </lineage>
</organism>
<proteinExistence type="predicted"/>
<dbReference type="Pfam" id="PF09956">
    <property type="entry name" value="Phage_cement_2"/>
    <property type="match status" value="1"/>
</dbReference>